<keyword evidence="4" id="KW-0449">Lipoprotein</keyword>
<dbReference type="AlphaFoldDB" id="R8BX44"/>
<dbReference type="PROSITE" id="PS50263">
    <property type="entry name" value="CN_HYDROLASE"/>
    <property type="match status" value="1"/>
</dbReference>
<dbReference type="PANTHER" id="PTHR46044">
    <property type="entry name" value="NITRILASE"/>
    <property type="match status" value="1"/>
</dbReference>
<keyword evidence="2" id="KW-1133">Transmembrane helix</keyword>
<dbReference type="Pfam" id="PF00795">
    <property type="entry name" value="CN_hydrolase"/>
    <property type="match status" value="1"/>
</dbReference>
<organism evidence="4 5">
    <name type="scientific">Phaeoacremonium minimum (strain UCR-PA7)</name>
    <name type="common">Esca disease fungus</name>
    <name type="synonym">Togninia minima</name>
    <dbReference type="NCBI Taxonomy" id="1286976"/>
    <lineage>
        <taxon>Eukaryota</taxon>
        <taxon>Fungi</taxon>
        <taxon>Dikarya</taxon>
        <taxon>Ascomycota</taxon>
        <taxon>Pezizomycotina</taxon>
        <taxon>Sordariomycetes</taxon>
        <taxon>Sordariomycetidae</taxon>
        <taxon>Togniniales</taxon>
        <taxon>Togniniaceae</taxon>
        <taxon>Phaeoacremonium</taxon>
    </lineage>
</organism>
<dbReference type="OrthoDB" id="10250282at2759"/>
<dbReference type="SUPFAM" id="SSF56317">
    <property type="entry name" value="Carbon-nitrogen hydrolase"/>
    <property type="match status" value="1"/>
</dbReference>
<dbReference type="RefSeq" id="XP_007911448.1">
    <property type="nucleotide sequence ID" value="XM_007913257.1"/>
</dbReference>
<keyword evidence="4" id="KW-0808">Transferase</keyword>
<reference evidence="5" key="1">
    <citation type="journal article" date="2013" name="Genome Announc.">
        <title>Draft genome sequence of the ascomycete Phaeoacremonium aleophilum strain UCR-PA7, a causal agent of the esca disease complex in grapevines.</title>
        <authorList>
            <person name="Blanco-Ulate B."/>
            <person name="Rolshausen P."/>
            <person name="Cantu D."/>
        </authorList>
    </citation>
    <scope>NUCLEOTIDE SEQUENCE [LARGE SCALE GENOMIC DNA]</scope>
    <source>
        <strain evidence="5">UCR-PA7</strain>
    </source>
</reference>
<dbReference type="HOGENOM" id="CLU_030130_6_2_1"/>
<proteinExistence type="inferred from homology"/>
<keyword evidence="2" id="KW-0472">Membrane</keyword>
<dbReference type="Gene3D" id="3.60.110.10">
    <property type="entry name" value="Carbon-nitrogen hydrolase"/>
    <property type="match status" value="1"/>
</dbReference>
<dbReference type="eggNOG" id="KOG0805">
    <property type="taxonomic scope" value="Eukaryota"/>
</dbReference>
<name>R8BX44_PHAM7</name>
<dbReference type="CDD" id="cd07564">
    <property type="entry name" value="nitrilases_CHs"/>
    <property type="match status" value="1"/>
</dbReference>
<evidence type="ECO:0000256" key="2">
    <source>
        <dbReference type="SAM" id="Phobius"/>
    </source>
</evidence>
<keyword evidence="4" id="KW-0012">Acyltransferase</keyword>
<keyword evidence="5" id="KW-1185">Reference proteome</keyword>
<dbReference type="EMBL" id="KB932812">
    <property type="protein sequence ID" value="EOO03907.1"/>
    <property type="molecule type" value="Genomic_DNA"/>
</dbReference>
<gene>
    <name evidence="4" type="ORF">UCRPA7_663</name>
</gene>
<dbReference type="GO" id="GO:0016746">
    <property type="term" value="F:acyltransferase activity"/>
    <property type="evidence" value="ECO:0007669"/>
    <property type="project" value="UniProtKB-KW"/>
</dbReference>
<evidence type="ECO:0000256" key="1">
    <source>
        <dbReference type="ARBA" id="ARBA00008129"/>
    </source>
</evidence>
<dbReference type="Proteomes" id="UP000014074">
    <property type="component" value="Unassembled WGS sequence"/>
</dbReference>
<dbReference type="GeneID" id="19327306"/>
<dbReference type="PANTHER" id="PTHR46044:SF1">
    <property type="entry name" value="CN HYDROLASE DOMAIN-CONTAINING PROTEIN"/>
    <property type="match status" value="1"/>
</dbReference>
<evidence type="ECO:0000259" key="3">
    <source>
        <dbReference type="PROSITE" id="PS50263"/>
    </source>
</evidence>
<feature type="transmembrane region" description="Helical" evidence="2">
    <location>
        <begin position="49"/>
        <end position="70"/>
    </location>
</feature>
<dbReference type="KEGG" id="tmn:UCRPA7_663"/>
<evidence type="ECO:0000313" key="5">
    <source>
        <dbReference type="Proteomes" id="UP000014074"/>
    </source>
</evidence>
<dbReference type="InterPro" id="IPR036526">
    <property type="entry name" value="C-N_Hydrolase_sf"/>
</dbReference>
<comment type="similarity">
    <text evidence="1">Belongs to the carbon-nitrogen hydrolase superfamily. Nitrilase family.</text>
</comment>
<dbReference type="InterPro" id="IPR044149">
    <property type="entry name" value="Nitrilases_CHs"/>
</dbReference>
<dbReference type="InterPro" id="IPR003010">
    <property type="entry name" value="C-N_Hydrolase"/>
</dbReference>
<protein>
    <submittedName>
        <fullName evidence="4">Putative nitrilase cyanide hydratase and apolipoprotein n-acyltransferase protein</fullName>
    </submittedName>
</protein>
<sequence>MSSGSHLKDSWWMLQALKTQLDYTRYNTTANVTKWEDVNRYGYLPDGLFIPYALANLFTLVIVLLGLYSYRKDGVLREKKFQDIASAAEDPEVVKILRTDPVNGARKQMPKGNLKLAAVQAAPVFLDKEATTQKVCALIREAGHNRADVVDFPEGFIPGHPGWVEAIPLIAKPAPSLFCELFNQAVEVPGPEVEAIGEAWKEAGIYAVVGINERRAGTTGTLFNTQLFFGRDGALLHKHQKHVPTVGERLVHAPGQTGSKASVPTDFGCLSGLICGENGNPLAQYSLSLDYPVVHVASWPPHFGPGSDVQGASNLFTSGLATSLACYVINSVAVVGEDIIAKYALDEETRDLLRDQMQKSRGSIIGLGGRVLAGPLSVGEGILYADVNLDDLIKLKYGVDYAGHYNRPELFAHHFANYFRRDPHSIEITGQKDTPRSDLYRIHLNACEVSEISQ</sequence>
<feature type="domain" description="CN hydrolase" evidence="3">
    <location>
        <begin position="114"/>
        <end position="389"/>
    </location>
</feature>
<keyword evidence="2" id="KW-0812">Transmembrane</keyword>
<accession>R8BX44</accession>
<evidence type="ECO:0000313" key="4">
    <source>
        <dbReference type="EMBL" id="EOO03907.1"/>
    </source>
</evidence>